<keyword evidence="5" id="KW-0560">Oxidoreductase</keyword>
<evidence type="ECO:0000256" key="1">
    <source>
        <dbReference type="ARBA" id="ARBA00001974"/>
    </source>
</evidence>
<protein>
    <submittedName>
        <fullName evidence="7">FAD-binding oxidoreductase</fullName>
    </submittedName>
</protein>
<keyword evidence="8" id="KW-1185">Reference proteome</keyword>
<organism evidence="7 8">
    <name type="scientific">Paractinoplanes lichenicola</name>
    <dbReference type="NCBI Taxonomy" id="2802976"/>
    <lineage>
        <taxon>Bacteria</taxon>
        <taxon>Bacillati</taxon>
        <taxon>Actinomycetota</taxon>
        <taxon>Actinomycetes</taxon>
        <taxon>Micromonosporales</taxon>
        <taxon>Micromonosporaceae</taxon>
        <taxon>Paractinoplanes</taxon>
    </lineage>
</organism>
<dbReference type="PROSITE" id="PS51387">
    <property type="entry name" value="FAD_PCMH"/>
    <property type="match status" value="1"/>
</dbReference>
<dbReference type="InterPro" id="IPR050416">
    <property type="entry name" value="FAD-linked_Oxidoreductase"/>
</dbReference>
<feature type="domain" description="FAD-binding PCMH-type" evidence="6">
    <location>
        <begin position="20"/>
        <end position="190"/>
    </location>
</feature>
<reference evidence="7 8" key="1">
    <citation type="submission" date="2021-01" db="EMBL/GenBank/DDBJ databases">
        <title>Actinoplanes sp. nov. LDG1-01 isolated from lichen.</title>
        <authorList>
            <person name="Saeng-In P."/>
            <person name="Phongsopitanun W."/>
            <person name="Kanchanasin P."/>
            <person name="Yuki M."/>
            <person name="Kudo T."/>
            <person name="Ohkuma M."/>
            <person name="Tanasupawat S."/>
        </authorList>
    </citation>
    <scope>NUCLEOTIDE SEQUENCE [LARGE SCALE GENOMIC DNA]</scope>
    <source>
        <strain evidence="7 8">LDG1-01</strain>
    </source>
</reference>
<dbReference type="RefSeq" id="WP_202996712.1">
    <property type="nucleotide sequence ID" value="NZ_JAENHO010000012.1"/>
</dbReference>
<dbReference type="InterPro" id="IPR036318">
    <property type="entry name" value="FAD-bd_PCMH-like_sf"/>
</dbReference>
<accession>A0ABS1VZX3</accession>
<comment type="cofactor">
    <cofactor evidence="1">
        <name>FAD</name>
        <dbReference type="ChEBI" id="CHEBI:57692"/>
    </cofactor>
</comment>
<evidence type="ECO:0000313" key="8">
    <source>
        <dbReference type="Proteomes" id="UP000598996"/>
    </source>
</evidence>
<sequence>MTEPFHPPGTPEYAAFPLAATGGPAGVFTARSVADVVRAVAAARRAGRPLRLVTTGLALGRTAPLTGSLLLRPLIDAPVQVNPDARTARVPAGRTWGDVLPAALRHGLTAVHPASAAVGVIGYLLGGGVSFYGRRFGLASNMVRSLTVVLAGGEVVEARATNRPDLLWALRGGGGGIGVVVAAEIELVPMPAVVTGTAWWDLADAPRLGPLWQAWARAAPLEITTSLRLLTRAGRRVLALDGVAVAPDRHVVDEMMSRLPAPLANTWAPAMLPLTHPDRPRPAASQSDSALIRELDEEGWARLQEAALTVELRQLGGALATPATSGGALDRLAAPLLYYAAGAAEELRAVRSALGPFLTGYTAPTFVDHFDLPQRTLDDYTRVRVERIRHDADPAGLFAGDIDAVRK</sequence>
<dbReference type="Proteomes" id="UP000598996">
    <property type="component" value="Unassembled WGS sequence"/>
</dbReference>
<gene>
    <name evidence="7" type="ORF">JKJ07_37500</name>
</gene>
<dbReference type="Pfam" id="PF01565">
    <property type="entry name" value="FAD_binding_4"/>
    <property type="match status" value="1"/>
</dbReference>
<dbReference type="EMBL" id="JAENHO010000012">
    <property type="protein sequence ID" value="MBL7260033.1"/>
    <property type="molecule type" value="Genomic_DNA"/>
</dbReference>
<dbReference type="SUPFAM" id="SSF56176">
    <property type="entry name" value="FAD-binding/transporter-associated domain-like"/>
    <property type="match status" value="1"/>
</dbReference>
<dbReference type="Gene3D" id="3.30.465.10">
    <property type="match status" value="1"/>
</dbReference>
<evidence type="ECO:0000256" key="5">
    <source>
        <dbReference type="ARBA" id="ARBA00023002"/>
    </source>
</evidence>
<evidence type="ECO:0000313" key="7">
    <source>
        <dbReference type="EMBL" id="MBL7260033.1"/>
    </source>
</evidence>
<proteinExistence type="inferred from homology"/>
<dbReference type="InterPro" id="IPR016166">
    <property type="entry name" value="FAD-bd_PCMH"/>
</dbReference>
<evidence type="ECO:0000256" key="2">
    <source>
        <dbReference type="ARBA" id="ARBA00005466"/>
    </source>
</evidence>
<evidence type="ECO:0000259" key="6">
    <source>
        <dbReference type="PROSITE" id="PS51387"/>
    </source>
</evidence>
<evidence type="ECO:0000256" key="3">
    <source>
        <dbReference type="ARBA" id="ARBA00022630"/>
    </source>
</evidence>
<name>A0ABS1VZX3_9ACTN</name>
<dbReference type="InterPro" id="IPR006094">
    <property type="entry name" value="Oxid_FAD_bind_N"/>
</dbReference>
<dbReference type="InterPro" id="IPR016169">
    <property type="entry name" value="FAD-bd_PCMH_sub2"/>
</dbReference>
<keyword evidence="4" id="KW-0274">FAD</keyword>
<dbReference type="PANTHER" id="PTHR42973:SF39">
    <property type="entry name" value="FAD-BINDING PCMH-TYPE DOMAIN-CONTAINING PROTEIN"/>
    <property type="match status" value="1"/>
</dbReference>
<comment type="caution">
    <text evidence="7">The sequence shown here is derived from an EMBL/GenBank/DDBJ whole genome shotgun (WGS) entry which is preliminary data.</text>
</comment>
<evidence type="ECO:0000256" key="4">
    <source>
        <dbReference type="ARBA" id="ARBA00022827"/>
    </source>
</evidence>
<comment type="similarity">
    <text evidence="2">Belongs to the oxygen-dependent FAD-linked oxidoreductase family.</text>
</comment>
<dbReference type="PANTHER" id="PTHR42973">
    <property type="entry name" value="BINDING OXIDOREDUCTASE, PUTATIVE (AFU_ORTHOLOGUE AFUA_1G17690)-RELATED"/>
    <property type="match status" value="1"/>
</dbReference>
<keyword evidence="3" id="KW-0285">Flavoprotein</keyword>
<dbReference type="Gene3D" id="3.40.462.20">
    <property type="match status" value="1"/>
</dbReference>